<evidence type="ECO:0000313" key="2">
    <source>
        <dbReference type="EMBL" id="EGN96424.1"/>
    </source>
</evidence>
<dbReference type="EMBL" id="GL945484">
    <property type="protein sequence ID" value="EGN96424.1"/>
    <property type="molecule type" value="Genomic_DNA"/>
</dbReference>
<dbReference type="InParanoid" id="F8Q5F3"/>
<gene>
    <name evidence="2" type="ORF">SERLA73DRAFT_154743</name>
</gene>
<accession>F8Q5F3</accession>
<organism evidence="3">
    <name type="scientific">Serpula lacrymans var. lacrymans (strain S7.3)</name>
    <name type="common">Dry rot fungus</name>
    <dbReference type="NCBI Taxonomy" id="936435"/>
    <lineage>
        <taxon>Eukaryota</taxon>
        <taxon>Fungi</taxon>
        <taxon>Dikarya</taxon>
        <taxon>Basidiomycota</taxon>
        <taxon>Agaricomycotina</taxon>
        <taxon>Agaricomycetes</taxon>
        <taxon>Agaricomycetidae</taxon>
        <taxon>Boletales</taxon>
        <taxon>Coniophorineae</taxon>
        <taxon>Serpulaceae</taxon>
        <taxon>Serpula</taxon>
    </lineage>
</organism>
<protein>
    <submittedName>
        <fullName evidence="2">Uncharacterized protein</fullName>
    </submittedName>
</protein>
<sequence length="182" mass="21546">MQYVASGDTKNLPKCQNAESTKWKSKESRRMQNLEMMVRMAMNTAIQDNNAEWERQFLQRDTEVAGLQRRLAMQPPQQQQQMDWPIRHKAGYRKAALAKPEPYDSMKKEFWNLFESLQLCFGANPEYFRIEVYKINFTLSYMTSGAAAALRTEWVERKMLADERTDIEEMEQLESWAHFEPC</sequence>
<dbReference type="Proteomes" id="UP000008063">
    <property type="component" value="Unassembled WGS sequence"/>
</dbReference>
<evidence type="ECO:0000256" key="1">
    <source>
        <dbReference type="SAM" id="MobiDB-lite"/>
    </source>
</evidence>
<dbReference type="HOGENOM" id="CLU_127246_0_0_1"/>
<feature type="region of interest" description="Disordered" evidence="1">
    <location>
        <begin position="1"/>
        <end position="28"/>
    </location>
</feature>
<proteinExistence type="predicted"/>
<evidence type="ECO:0000313" key="3">
    <source>
        <dbReference type="Proteomes" id="UP000008063"/>
    </source>
</evidence>
<name>F8Q5F3_SERL3</name>
<dbReference type="AlphaFoldDB" id="F8Q5F3"/>
<reference evidence="3" key="1">
    <citation type="journal article" date="2011" name="Science">
        <title>The plant cell wall-decomposing machinery underlies the functional diversity of forest fungi.</title>
        <authorList>
            <person name="Eastwood D.C."/>
            <person name="Floudas D."/>
            <person name="Binder M."/>
            <person name="Majcherczyk A."/>
            <person name="Schneider P."/>
            <person name="Aerts A."/>
            <person name="Asiegbu F.O."/>
            <person name="Baker S.E."/>
            <person name="Barry K."/>
            <person name="Bendiksby M."/>
            <person name="Blumentritt M."/>
            <person name="Coutinho P.M."/>
            <person name="Cullen D."/>
            <person name="de Vries R.P."/>
            <person name="Gathman A."/>
            <person name="Goodell B."/>
            <person name="Henrissat B."/>
            <person name="Ihrmark K."/>
            <person name="Kauserud H."/>
            <person name="Kohler A."/>
            <person name="LaButti K."/>
            <person name="Lapidus A."/>
            <person name="Lavin J.L."/>
            <person name="Lee Y.-H."/>
            <person name="Lindquist E."/>
            <person name="Lilly W."/>
            <person name="Lucas S."/>
            <person name="Morin E."/>
            <person name="Murat C."/>
            <person name="Oguiza J.A."/>
            <person name="Park J."/>
            <person name="Pisabarro A.G."/>
            <person name="Riley R."/>
            <person name="Rosling A."/>
            <person name="Salamov A."/>
            <person name="Schmidt O."/>
            <person name="Schmutz J."/>
            <person name="Skrede I."/>
            <person name="Stenlid J."/>
            <person name="Wiebenga A."/>
            <person name="Xie X."/>
            <person name="Kuees U."/>
            <person name="Hibbett D.S."/>
            <person name="Hoffmeister D."/>
            <person name="Hoegberg N."/>
            <person name="Martin F."/>
            <person name="Grigoriev I.V."/>
            <person name="Watkinson S.C."/>
        </authorList>
    </citation>
    <scope>NUCLEOTIDE SEQUENCE [LARGE SCALE GENOMIC DNA]</scope>
    <source>
        <strain evidence="3">strain S7.3</strain>
    </source>
</reference>
<keyword evidence="3" id="KW-1185">Reference proteome</keyword>